<gene>
    <name evidence="1" type="ORF">PVAP13_3KG186627</name>
</gene>
<dbReference type="AlphaFoldDB" id="A0A8T0ULA3"/>
<proteinExistence type="predicted"/>
<keyword evidence="2" id="KW-1185">Reference proteome</keyword>
<comment type="caution">
    <text evidence="1">The sequence shown here is derived from an EMBL/GenBank/DDBJ whole genome shotgun (WGS) entry which is preliminary data.</text>
</comment>
<sequence length="186" mass="20038">MALAGGVLDSHVCCRCILNDVVKALEGSSPFYSFSRVHSFYVATGFVIVPLPDEFDEFTFLEATGHTSTTKDGAEEVAASALITAAKHDFGIVVNNPSMNAAELLAKENENLRRNNLLLKSGWVRSVDHLAVVQKTLEQITVDVIGGSSRTSIGILAHGVAVWAEENVWTATAAMEELSLDVMDEN</sequence>
<evidence type="ECO:0000313" key="2">
    <source>
        <dbReference type="Proteomes" id="UP000823388"/>
    </source>
</evidence>
<name>A0A8T0ULA3_PANVG</name>
<dbReference type="EMBL" id="CM029041">
    <property type="protein sequence ID" value="KAG2624861.1"/>
    <property type="molecule type" value="Genomic_DNA"/>
</dbReference>
<accession>A0A8T0ULA3</accession>
<organism evidence="1 2">
    <name type="scientific">Panicum virgatum</name>
    <name type="common">Blackwell switchgrass</name>
    <dbReference type="NCBI Taxonomy" id="38727"/>
    <lineage>
        <taxon>Eukaryota</taxon>
        <taxon>Viridiplantae</taxon>
        <taxon>Streptophyta</taxon>
        <taxon>Embryophyta</taxon>
        <taxon>Tracheophyta</taxon>
        <taxon>Spermatophyta</taxon>
        <taxon>Magnoliopsida</taxon>
        <taxon>Liliopsida</taxon>
        <taxon>Poales</taxon>
        <taxon>Poaceae</taxon>
        <taxon>PACMAD clade</taxon>
        <taxon>Panicoideae</taxon>
        <taxon>Panicodae</taxon>
        <taxon>Paniceae</taxon>
        <taxon>Panicinae</taxon>
        <taxon>Panicum</taxon>
        <taxon>Panicum sect. Hiantes</taxon>
    </lineage>
</organism>
<reference evidence="1" key="1">
    <citation type="submission" date="2020-05" db="EMBL/GenBank/DDBJ databases">
        <title>WGS assembly of Panicum virgatum.</title>
        <authorList>
            <person name="Lovell J.T."/>
            <person name="Jenkins J."/>
            <person name="Shu S."/>
            <person name="Juenger T.E."/>
            <person name="Schmutz J."/>
        </authorList>
    </citation>
    <scope>NUCLEOTIDE SEQUENCE</scope>
    <source>
        <strain evidence="1">AP13</strain>
    </source>
</reference>
<dbReference type="Proteomes" id="UP000823388">
    <property type="component" value="Chromosome 3K"/>
</dbReference>
<protein>
    <submittedName>
        <fullName evidence="1">Uncharacterized protein</fullName>
    </submittedName>
</protein>
<evidence type="ECO:0000313" key="1">
    <source>
        <dbReference type="EMBL" id="KAG2624861.1"/>
    </source>
</evidence>